<organism evidence="4 5">
    <name type="scientific">Byssothecium circinans</name>
    <dbReference type="NCBI Taxonomy" id="147558"/>
    <lineage>
        <taxon>Eukaryota</taxon>
        <taxon>Fungi</taxon>
        <taxon>Dikarya</taxon>
        <taxon>Ascomycota</taxon>
        <taxon>Pezizomycotina</taxon>
        <taxon>Dothideomycetes</taxon>
        <taxon>Pleosporomycetidae</taxon>
        <taxon>Pleosporales</taxon>
        <taxon>Massarineae</taxon>
        <taxon>Massarinaceae</taxon>
        <taxon>Byssothecium</taxon>
    </lineage>
</organism>
<dbReference type="Proteomes" id="UP000800035">
    <property type="component" value="Unassembled WGS sequence"/>
</dbReference>
<sequence length="694" mass="78525">MAQDISTIIRPRVLTNSAAEFLETRAQQALGTELAGPGNPQYVPVRDEFVAQRSITKVNYHIESANRLKQLESTLTRFAEKIKDKGLDKKLDVVLKDPKSYTMEDVLVIAGKIETQHRDAENVKNAMGVIRKCFRRAGDHHAQLGSLLKFVPNDTYGSVISGGFTMILGAVGRAEKLRTDIYECLAEIPLKLKAVQDLAEVYYQSAGLQMRADSVFVSIFMVLERIVNELSKNMAKKGMSLVFKGDRHSFDVTESIADLEKRLKEFRTQVDICSQQKLGRVDVKATRSMIAAENTEMMVAETNIGISGIHERLDRFDKFEQRWMESQRVQEARFQEGLLENGKAQDIEVVRQETLHTNVFNTMYVFLTGNPSFDPRTGILDQDRAARLQKELVFPMDPRNPKSTIAKSNRKLVKNWSAHLRTAYDAAYEDIQEGLQGLRGISTSERDKVQWILTSDEIHHWLRTASSAVLYVEQETCPDTTMNPVTFTTAFLVKLLKKQDYPLLSCFCGLRANSSMDESTSGPVALLSSLFVQLLKQLQKKRPEINLTPAMGVDSRIAHTLDKRGYMDSIKRLVDSLKDRDCVFIMLDMVIDLTGSTSHNDEVLKFILDLSKDTQRVVKVMATGRISESVLRNITHEVLFLPDVVDTGSHDIDPVYFEEDTLDSIEYFDKQELENQTGSDNDDESVSESGDYDW</sequence>
<feature type="domain" description="Nephrocystin 3-like N-terminal" evidence="3">
    <location>
        <begin position="449"/>
        <end position="625"/>
    </location>
</feature>
<feature type="compositionally biased region" description="Acidic residues" evidence="2">
    <location>
        <begin position="680"/>
        <end position="694"/>
    </location>
</feature>
<feature type="region of interest" description="Disordered" evidence="2">
    <location>
        <begin position="671"/>
        <end position="694"/>
    </location>
</feature>
<evidence type="ECO:0000259" key="3">
    <source>
        <dbReference type="Pfam" id="PF24883"/>
    </source>
</evidence>
<dbReference type="PANTHER" id="PTHR40619">
    <property type="entry name" value="FUNGAL STAND N-TERMINAL GOODBYE DOMAIN-CONTAINING PROTEIN"/>
    <property type="match status" value="1"/>
</dbReference>
<dbReference type="OrthoDB" id="5419927at2759"/>
<name>A0A6A5U9Y9_9PLEO</name>
<evidence type="ECO:0000313" key="5">
    <source>
        <dbReference type="Proteomes" id="UP000800035"/>
    </source>
</evidence>
<evidence type="ECO:0000313" key="4">
    <source>
        <dbReference type="EMBL" id="KAF1961538.1"/>
    </source>
</evidence>
<reference evidence="4" key="1">
    <citation type="journal article" date="2020" name="Stud. Mycol.">
        <title>101 Dothideomycetes genomes: a test case for predicting lifestyles and emergence of pathogens.</title>
        <authorList>
            <person name="Haridas S."/>
            <person name="Albert R."/>
            <person name="Binder M."/>
            <person name="Bloem J."/>
            <person name="Labutti K."/>
            <person name="Salamov A."/>
            <person name="Andreopoulos B."/>
            <person name="Baker S."/>
            <person name="Barry K."/>
            <person name="Bills G."/>
            <person name="Bluhm B."/>
            <person name="Cannon C."/>
            <person name="Castanera R."/>
            <person name="Culley D."/>
            <person name="Daum C."/>
            <person name="Ezra D."/>
            <person name="Gonzalez J."/>
            <person name="Henrissat B."/>
            <person name="Kuo A."/>
            <person name="Liang C."/>
            <person name="Lipzen A."/>
            <person name="Lutzoni F."/>
            <person name="Magnuson J."/>
            <person name="Mondo S."/>
            <person name="Nolan M."/>
            <person name="Ohm R."/>
            <person name="Pangilinan J."/>
            <person name="Park H.-J."/>
            <person name="Ramirez L."/>
            <person name="Alfaro M."/>
            <person name="Sun H."/>
            <person name="Tritt A."/>
            <person name="Yoshinaga Y."/>
            <person name="Zwiers L.-H."/>
            <person name="Turgeon B."/>
            <person name="Goodwin S."/>
            <person name="Spatafora J."/>
            <person name="Crous P."/>
            <person name="Grigoriev I."/>
        </authorList>
    </citation>
    <scope>NUCLEOTIDE SEQUENCE</scope>
    <source>
        <strain evidence="4">CBS 675.92</strain>
    </source>
</reference>
<dbReference type="Pfam" id="PF24883">
    <property type="entry name" value="NPHP3_N"/>
    <property type="match status" value="1"/>
</dbReference>
<dbReference type="AlphaFoldDB" id="A0A6A5U9Y9"/>
<keyword evidence="1" id="KW-0677">Repeat</keyword>
<dbReference type="PANTHER" id="PTHR40619:SF3">
    <property type="entry name" value="FUNGAL STAND N-TERMINAL GOODBYE DOMAIN-CONTAINING PROTEIN"/>
    <property type="match status" value="1"/>
</dbReference>
<keyword evidence="5" id="KW-1185">Reference proteome</keyword>
<accession>A0A6A5U9Y9</accession>
<dbReference type="EMBL" id="ML976981">
    <property type="protein sequence ID" value="KAF1961538.1"/>
    <property type="molecule type" value="Genomic_DNA"/>
</dbReference>
<gene>
    <name evidence="4" type="ORF">CC80DRAFT_532137</name>
</gene>
<dbReference type="InterPro" id="IPR056884">
    <property type="entry name" value="NPHP3-like_N"/>
</dbReference>
<evidence type="ECO:0000256" key="2">
    <source>
        <dbReference type="SAM" id="MobiDB-lite"/>
    </source>
</evidence>
<proteinExistence type="predicted"/>
<protein>
    <recommendedName>
        <fullName evidence="3">Nephrocystin 3-like N-terminal domain-containing protein</fullName>
    </recommendedName>
</protein>
<evidence type="ECO:0000256" key="1">
    <source>
        <dbReference type="ARBA" id="ARBA00022737"/>
    </source>
</evidence>